<dbReference type="Gene3D" id="3.40.50.300">
    <property type="entry name" value="P-loop containing nucleotide triphosphate hydrolases"/>
    <property type="match status" value="1"/>
</dbReference>
<feature type="transmembrane region" description="Helical" evidence="7">
    <location>
        <begin position="31"/>
        <end position="51"/>
    </location>
</feature>
<evidence type="ECO:0000259" key="9">
    <source>
        <dbReference type="PROSITE" id="PS50929"/>
    </source>
</evidence>
<protein>
    <submittedName>
        <fullName evidence="10">ABC transporter, permease/ATP-binding protein, HlyB family</fullName>
    </submittedName>
</protein>
<dbReference type="GO" id="GO:0140359">
    <property type="term" value="F:ABC-type transporter activity"/>
    <property type="evidence" value="ECO:0007669"/>
    <property type="project" value="InterPro"/>
</dbReference>
<dbReference type="EMBL" id="CP001962">
    <property type="protein sequence ID" value="ADW22525.1"/>
    <property type="molecule type" value="Genomic_DNA"/>
</dbReference>
<feature type="transmembrane region" description="Helical" evidence="7">
    <location>
        <begin position="160"/>
        <end position="183"/>
    </location>
</feature>
<dbReference type="Proteomes" id="UP000008087">
    <property type="component" value="Chromosome"/>
</dbReference>
<evidence type="ECO:0000259" key="8">
    <source>
        <dbReference type="PROSITE" id="PS50893"/>
    </source>
</evidence>
<evidence type="ECO:0000313" key="10">
    <source>
        <dbReference type="EMBL" id="ADW22525.1"/>
    </source>
</evidence>
<evidence type="ECO:0000256" key="5">
    <source>
        <dbReference type="ARBA" id="ARBA00022989"/>
    </source>
</evidence>
<evidence type="ECO:0000256" key="2">
    <source>
        <dbReference type="ARBA" id="ARBA00022692"/>
    </source>
</evidence>
<feature type="domain" description="ABC transmembrane type-1" evidence="9">
    <location>
        <begin position="32"/>
        <end position="321"/>
    </location>
</feature>
<organism evidence="10 11">
    <name type="scientific">Thermus scotoductus (strain ATCC 700910 / SA-01)</name>
    <dbReference type="NCBI Taxonomy" id="743525"/>
    <lineage>
        <taxon>Bacteria</taxon>
        <taxon>Thermotogati</taxon>
        <taxon>Deinococcota</taxon>
        <taxon>Deinococci</taxon>
        <taxon>Thermales</taxon>
        <taxon>Thermaceae</taxon>
        <taxon>Thermus</taxon>
    </lineage>
</organism>
<dbReference type="PROSITE" id="PS50893">
    <property type="entry name" value="ABC_TRANSPORTER_2"/>
    <property type="match status" value="1"/>
</dbReference>
<dbReference type="PANTHER" id="PTHR24221">
    <property type="entry name" value="ATP-BINDING CASSETTE SUB-FAMILY B"/>
    <property type="match status" value="1"/>
</dbReference>
<dbReference type="Pfam" id="PF00005">
    <property type="entry name" value="ABC_tran"/>
    <property type="match status" value="1"/>
</dbReference>
<accession>E8PMI4</accession>
<keyword evidence="4 10" id="KW-0067">ATP-binding</keyword>
<dbReference type="PROSITE" id="PS50929">
    <property type="entry name" value="ABC_TM1F"/>
    <property type="match status" value="1"/>
</dbReference>
<keyword evidence="3" id="KW-0547">Nucleotide-binding</keyword>
<feature type="transmembrane region" description="Helical" evidence="7">
    <location>
        <begin position="260"/>
        <end position="280"/>
    </location>
</feature>
<reference evidence="11" key="1">
    <citation type="submission" date="2010-03" db="EMBL/GenBank/DDBJ databases">
        <title>The genome sequence of Thermus scotoductus SA-01.</title>
        <authorList>
            <person name="Gounder K."/>
            <person name="Liesegang H."/>
            <person name="Brzuszkiewicz E."/>
            <person name="Wollherr A."/>
            <person name="Daniel R."/>
            <person name="Gottschalk G."/>
            <person name="van Heerden E."/>
            <person name="Litthauer D."/>
        </authorList>
    </citation>
    <scope>NUCLEOTIDE SEQUENCE [LARGE SCALE GENOMIC DNA]</scope>
    <source>
        <strain evidence="11">ATCC 700910 / SA-01</strain>
    </source>
</reference>
<dbReference type="GO" id="GO:0034040">
    <property type="term" value="F:ATPase-coupled lipid transmembrane transporter activity"/>
    <property type="evidence" value="ECO:0007669"/>
    <property type="project" value="TreeGrafter"/>
</dbReference>
<dbReference type="InterPro" id="IPR039421">
    <property type="entry name" value="Type_1_exporter"/>
</dbReference>
<dbReference type="PANTHER" id="PTHR24221:SF654">
    <property type="entry name" value="ATP-BINDING CASSETTE SUB-FAMILY B MEMBER 6"/>
    <property type="match status" value="1"/>
</dbReference>
<dbReference type="KEGG" id="tsc:TSC_c19120"/>
<proteinExistence type="predicted"/>
<dbReference type="eggNOG" id="COG1132">
    <property type="taxonomic scope" value="Bacteria"/>
</dbReference>
<gene>
    <name evidence="10" type="ordered locus">TSC_c19120</name>
</gene>
<dbReference type="InterPro" id="IPR017871">
    <property type="entry name" value="ABC_transporter-like_CS"/>
</dbReference>
<dbReference type="STRING" id="743525.TSC_c19120"/>
<keyword evidence="5 7" id="KW-1133">Transmembrane helix</keyword>
<dbReference type="InterPro" id="IPR011527">
    <property type="entry name" value="ABC1_TM_dom"/>
</dbReference>
<dbReference type="SUPFAM" id="SSF90123">
    <property type="entry name" value="ABC transporter transmembrane region"/>
    <property type="match status" value="1"/>
</dbReference>
<dbReference type="InterPro" id="IPR003439">
    <property type="entry name" value="ABC_transporter-like_ATP-bd"/>
</dbReference>
<comment type="subcellular location">
    <subcellularLocation>
        <location evidence="1">Cell membrane</location>
        <topology evidence="1">Multi-pass membrane protein</topology>
    </subcellularLocation>
</comment>
<dbReference type="GO" id="GO:0016887">
    <property type="term" value="F:ATP hydrolysis activity"/>
    <property type="evidence" value="ECO:0007669"/>
    <property type="project" value="InterPro"/>
</dbReference>
<keyword evidence="6 7" id="KW-0472">Membrane</keyword>
<dbReference type="GO" id="GO:0005886">
    <property type="term" value="C:plasma membrane"/>
    <property type="evidence" value="ECO:0007669"/>
    <property type="project" value="UniProtKB-SubCell"/>
</dbReference>
<evidence type="ECO:0000256" key="1">
    <source>
        <dbReference type="ARBA" id="ARBA00004651"/>
    </source>
</evidence>
<evidence type="ECO:0000256" key="3">
    <source>
        <dbReference type="ARBA" id="ARBA00022741"/>
    </source>
</evidence>
<evidence type="ECO:0000256" key="7">
    <source>
        <dbReference type="SAM" id="Phobius"/>
    </source>
</evidence>
<dbReference type="HOGENOM" id="CLU_000604_84_3_0"/>
<evidence type="ECO:0000256" key="6">
    <source>
        <dbReference type="ARBA" id="ARBA00023136"/>
    </source>
</evidence>
<dbReference type="Gene3D" id="1.20.1560.10">
    <property type="entry name" value="ABC transporter type 1, transmembrane domain"/>
    <property type="match status" value="1"/>
</dbReference>
<dbReference type="PROSITE" id="PS00211">
    <property type="entry name" value="ABC_TRANSPORTER_1"/>
    <property type="match status" value="1"/>
</dbReference>
<evidence type="ECO:0000313" key="11">
    <source>
        <dbReference type="Proteomes" id="UP000008087"/>
    </source>
</evidence>
<dbReference type="AlphaFoldDB" id="E8PMI4"/>
<dbReference type="SMART" id="SM00382">
    <property type="entry name" value="AAA"/>
    <property type="match status" value="1"/>
</dbReference>
<dbReference type="InterPro" id="IPR003593">
    <property type="entry name" value="AAA+_ATPase"/>
</dbReference>
<dbReference type="InterPro" id="IPR027417">
    <property type="entry name" value="P-loop_NTPase"/>
</dbReference>
<dbReference type="GO" id="GO:0005524">
    <property type="term" value="F:ATP binding"/>
    <property type="evidence" value="ECO:0007669"/>
    <property type="project" value="UniProtKB-KW"/>
</dbReference>
<reference evidence="10 11" key="2">
    <citation type="journal article" date="2011" name="BMC Genomics">
        <title>Sequence of the hyperplastic genome of the naturally competent Thermus scotoductus SA-01.</title>
        <authorList>
            <person name="Gounder K."/>
            <person name="Brzuszkiewicz E."/>
            <person name="Liesegang H."/>
            <person name="Wollherr A."/>
            <person name="Daniel R."/>
            <person name="Gottschalk G."/>
            <person name="Reva O."/>
            <person name="Kumwenda B."/>
            <person name="Srivastava M."/>
            <person name="Bricio C."/>
            <person name="Berenguer J."/>
            <person name="van Heerden E."/>
            <person name="Litthauer D."/>
        </authorList>
    </citation>
    <scope>NUCLEOTIDE SEQUENCE [LARGE SCALE GENOMIC DNA]</scope>
    <source>
        <strain evidence="11">ATCC 700910 / SA-01</strain>
    </source>
</reference>
<feature type="domain" description="ABC transporter" evidence="8">
    <location>
        <begin position="353"/>
        <end position="589"/>
    </location>
</feature>
<keyword evidence="2 7" id="KW-0812">Transmembrane</keyword>
<dbReference type="InterPro" id="IPR036640">
    <property type="entry name" value="ABC1_TM_sf"/>
</dbReference>
<dbReference type="SUPFAM" id="SSF52540">
    <property type="entry name" value="P-loop containing nucleoside triphosphate hydrolases"/>
    <property type="match status" value="1"/>
</dbReference>
<evidence type="ECO:0000256" key="4">
    <source>
        <dbReference type="ARBA" id="ARBA00022840"/>
    </source>
</evidence>
<feature type="transmembrane region" description="Helical" evidence="7">
    <location>
        <begin position="72"/>
        <end position="95"/>
    </location>
</feature>
<sequence length="607" mass="66340">MEGPMPSHPGSLIRRLLLALRQVFQAAPREAALLLGLLALGGLLPVAVLGLTRTLVDGLARELGRGSLTLDLFWPLAGLALAFALDFLLVPWVAFLQGAVNEKLTARVHLLLMEKAAGLPDLTPFENPSFHDELQVLRDQAPYQPLNLLVFLGNAFRQGITVAGVLGLLFSLAPVFPLLLLAGSLPQALLTFRLQKGVWEALLFGAPEARRMRYFAEALLSPEGAKEVRLYGLLPFFRGRYLEAFWRLHRALWRARGRQALGASGLVLGSTLATALALYLGLRQALLGASGLGSLVLLLQSVGTLQQNLYGLIQDGGMLYESLLYFERLEAFLALPPALAQTASKAVQGFEEIRFENVGFVYPGGRRALEGVSFTIRRGERLALVGENGAGKTTLVKLLLRFYDPTEGRILVDGVDLRELDLDAWRRLVSAVFQDYGRYALTLRENIALGDLEALSDEGRLWEAAKAGGALELLERLGLEALLSKAFGGTELSLGEWQRVALSRAFFRGGELLVLDEPTASLDPKEEAHLYRRFAELSRGRTVLLITHRLGSVQMADRILVLQKGRLVEEGTHEELLGRAGVYAELWRLQAGLYRSDGDALGSGVGA</sequence>
<name>E8PMI4_THESS</name>